<name>A0ACB8UFQ1_9APHY</name>
<keyword evidence="2" id="KW-1185">Reference proteome</keyword>
<comment type="caution">
    <text evidence="1">The sequence shown here is derived from an EMBL/GenBank/DDBJ whole genome shotgun (WGS) entry which is preliminary data.</text>
</comment>
<gene>
    <name evidence="1" type="ORF">BDY19DRAFT_883029</name>
</gene>
<dbReference type="EMBL" id="MU274902">
    <property type="protein sequence ID" value="KAI0093183.1"/>
    <property type="molecule type" value="Genomic_DNA"/>
</dbReference>
<evidence type="ECO:0000313" key="1">
    <source>
        <dbReference type="EMBL" id="KAI0093183.1"/>
    </source>
</evidence>
<protein>
    <submittedName>
        <fullName evidence="1">Metallo-dependent phosphatase-like protein</fullName>
    </submittedName>
</protein>
<organism evidence="1 2">
    <name type="scientific">Irpex rosettiformis</name>
    <dbReference type="NCBI Taxonomy" id="378272"/>
    <lineage>
        <taxon>Eukaryota</taxon>
        <taxon>Fungi</taxon>
        <taxon>Dikarya</taxon>
        <taxon>Basidiomycota</taxon>
        <taxon>Agaricomycotina</taxon>
        <taxon>Agaricomycetes</taxon>
        <taxon>Polyporales</taxon>
        <taxon>Irpicaceae</taxon>
        <taxon>Irpex</taxon>
    </lineage>
</organism>
<dbReference type="Proteomes" id="UP001055072">
    <property type="component" value="Unassembled WGS sequence"/>
</dbReference>
<reference evidence="1" key="1">
    <citation type="journal article" date="2021" name="Environ. Microbiol.">
        <title>Gene family expansions and transcriptome signatures uncover fungal adaptations to wood decay.</title>
        <authorList>
            <person name="Hage H."/>
            <person name="Miyauchi S."/>
            <person name="Viragh M."/>
            <person name="Drula E."/>
            <person name="Min B."/>
            <person name="Chaduli D."/>
            <person name="Navarro D."/>
            <person name="Favel A."/>
            <person name="Norest M."/>
            <person name="Lesage-Meessen L."/>
            <person name="Balint B."/>
            <person name="Merenyi Z."/>
            <person name="de Eugenio L."/>
            <person name="Morin E."/>
            <person name="Martinez A.T."/>
            <person name="Baldrian P."/>
            <person name="Stursova M."/>
            <person name="Martinez M.J."/>
            <person name="Novotny C."/>
            <person name="Magnuson J.K."/>
            <person name="Spatafora J.W."/>
            <person name="Maurice S."/>
            <person name="Pangilinan J."/>
            <person name="Andreopoulos W."/>
            <person name="LaButti K."/>
            <person name="Hundley H."/>
            <person name="Na H."/>
            <person name="Kuo A."/>
            <person name="Barry K."/>
            <person name="Lipzen A."/>
            <person name="Henrissat B."/>
            <person name="Riley R."/>
            <person name="Ahrendt S."/>
            <person name="Nagy L.G."/>
            <person name="Grigoriev I.V."/>
            <person name="Martin F."/>
            <person name="Rosso M.N."/>
        </authorList>
    </citation>
    <scope>NUCLEOTIDE SEQUENCE</scope>
    <source>
        <strain evidence="1">CBS 384.51</strain>
    </source>
</reference>
<proteinExistence type="predicted"/>
<sequence length="555" mass="62147">MGRLDLVNVLRVLWVVAIVWYELAVFSYQVSKCPWPRVPRTDSQTYPTPETHVLLVADPQVLDHRSYPDRPPWLMWLSQWIVDFNMRKSWWATKQLHPDAIIFLGDMMDGGRYAMSDDEYESYLRRTKGIFSTSPSIPELYIPGNHDVGIGVSDEWSARARDRWLSHFGPLQQLVEIANHTFVMLDAPGLVEEERQRKISGLSFANWAAVNPNGSIAYAQYAADMARSRNQPTVLLTHIPLFRPRGTSCGPLREHGTIRDGSGYGYENTLDPLTSEWILKGIRPSVIFSGDDHDYCEVYHTLPPSDRANDLKQNTVKEISVKSFSIAMGIHRPGFQLLSLIPPSSPSSSSSGPTFVDAPCFLPYQISTYVFVYGPLAAFSILVLLFSHVYRVNISSARPSMPASQSQYLQTLSSSPLSYDAEQVRSSALRPSNSNNTLQILRNYDAPDDTGEADFMLPPPSPTPNITAKARRRNGYVSRIPTVFRFSLGGRKMVADLTSVRDLLGACGGRCGGARGQEFSRSGRRIGVVRGWLTDVWGVGWVAMGVFLLLAWWFS</sequence>
<accession>A0ACB8UFQ1</accession>
<evidence type="ECO:0000313" key="2">
    <source>
        <dbReference type="Proteomes" id="UP001055072"/>
    </source>
</evidence>